<dbReference type="InterPro" id="IPR007498">
    <property type="entry name" value="PqiA-like"/>
</dbReference>
<evidence type="ECO:0000256" key="1">
    <source>
        <dbReference type="SAM" id="MobiDB-lite"/>
    </source>
</evidence>
<protein>
    <submittedName>
        <fullName evidence="3">Uncharacterized protein</fullName>
    </submittedName>
</protein>
<evidence type="ECO:0000256" key="2">
    <source>
        <dbReference type="SAM" id="Phobius"/>
    </source>
</evidence>
<keyword evidence="2" id="KW-1133">Transmembrane helix</keyword>
<feature type="transmembrane region" description="Helical" evidence="2">
    <location>
        <begin position="1260"/>
        <end position="1283"/>
    </location>
</feature>
<keyword evidence="2" id="KW-0472">Membrane</keyword>
<feature type="compositionally biased region" description="Low complexity" evidence="1">
    <location>
        <begin position="955"/>
        <end position="964"/>
    </location>
</feature>
<feature type="transmembrane region" description="Helical" evidence="2">
    <location>
        <begin position="1096"/>
        <end position="1116"/>
    </location>
</feature>
<dbReference type="PANTHER" id="PTHR34730:SF1">
    <property type="entry name" value="PARAQUAT-INDUCIBLE PROTEIN A"/>
    <property type="match status" value="1"/>
</dbReference>
<feature type="transmembrane region" description="Helical" evidence="2">
    <location>
        <begin position="983"/>
        <end position="1002"/>
    </location>
</feature>
<feature type="transmembrane region" description="Helical" evidence="2">
    <location>
        <begin position="1290"/>
        <end position="1316"/>
    </location>
</feature>
<accession>A0A7S1FUD1</accession>
<name>A0A7S1FUD1_9STRA</name>
<proteinExistence type="predicted"/>
<dbReference type="Gene3D" id="3.15.10.10">
    <property type="entry name" value="Bactericidal permeability-increasing protein, domain 1"/>
    <property type="match status" value="1"/>
</dbReference>
<feature type="region of interest" description="Disordered" evidence="1">
    <location>
        <begin position="951"/>
        <end position="973"/>
    </location>
</feature>
<dbReference type="EMBL" id="HBFR01024193">
    <property type="protein sequence ID" value="CAD8890143.1"/>
    <property type="molecule type" value="Transcribed_RNA"/>
</dbReference>
<organism evidence="3">
    <name type="scientific">Corethron hystrix</name>
    <dbReference type="NCBI Taxonomy" id="216773"/>
    <lineage>
        <taxon>Eukaryota</taxon>
        <taxon>Sar</taxon>
        <taxon>Stramenopiles</taxon>
        <taxon>Ochrophyta</taxon>
        <taxon>Bacillariophyta</taxon>
        <taxon>Coscinodiscophyceae</taxon>
        <taxon>Corethrophycidae</taxon>
        <taxon>Corethrales</taxon>
        <taxon>Corethraceae</taxon>
        <taxon>Corethron</taxon>
    </lineage>
</organism>
<feature type="region of interest" description="Disordered" evidence="1">
    <location>
        <begin position="1397"/>
        <end position="1419"/>
    </location>
</feature>
<feature type="compositionally biased region" description="Polar residues" evidence="1">
    <location>
        <begin position="1403"/>
        <end position="1413"/>
    </location>
</feature>
<dbReference type="Pfam" id="PF04403">
    <property type="entry name" value="PqiA"/>
    <property type="match status" value="2"/>
</dbReference>
<feature type="transmembrane region" description="Helical" evidence="2">
    <location>
        <begin position="1051"/>
        <end position="1075"/>
    </location>
</feature>
<sequence>MIHNSSCVRFFRRPSTYRCRAEKSMILLVAMFPVLFLLTGAASPSPSSPLVKADDQSWFNEDDDPCVASPAPSLPCYLYSLSIPLPDVEMKSGVVTMTLSDGVCTHFRIGRIRSSEHSSDARPTLSVGADGVGTSCSLRYHVTGGMHGSLVASTSPPDSGLDATLALESEVWDGGRYGVPTSAEVAACDAHLSIPKDGGIKFSGSASAEIMRLFSPLIASSVTKAMNDMLCEEDTLRQMDEYLTAQIGATNDVVEEAIVSARGAVEDPEVGDDAAEWDEWEEWTSFLNNIGSLISRYVNTGIVPVLPSVTSAQQNTDYCACLGQGVVGIILAATGGTGTVALDIPFNITLASIDGYGTAVLSLHSIEVGGLETLAAADFSLSNPRSFIQGLAFDALSVKMNATVLVLDDDDGTSQLRENFEAEYAVSDLRFDMRTVLDYSRTRLGDITVDRFVPIPSQQRPTQKWRQDAISSLPNDDAPPHPLDLLPPVVNWKCFLDPLQQGVVTDLRWNATVSELSLRPPPSADVLEKDLDDLLNRAAETAYAGYPEYARDGIYAALQGPARESANRALEDLLASAAGSCDEDTGEGKHSIGALVKSLLFDEDEDTYFRFDQSWGLAKVRRWLDRYVGPTGKGANDFMKCLSRHLPSPDTSPGGIGLPGSYGKEWEGGSMMLKDVVIMNGDTFYDFDILAPQDSRYRIFSQIGLGGCSDTPACPPDSPPLELSAALEGRLDNLGVSVSVRHRSRLSALLLASGTDLRYDLAVLGELSARQILERPVCLLTPLAHARSYGSRVSVGSHSFETLVRIEGTSGAVDYNFTNWWDGDYDQFLVDAAYQLDKVLGGYWEEIVRETPYLCRGEEPPKIHPTYRPDSNIWQWAYFSLGIIGAGSLVVLFFQQKSSNKDRLYDGDSQMIATESSSLSNIDMDSDGKTTYASNWENDISPHEDGVLTEPLLGPASSATDPDSTSPPLPKSTSLITHPTVPLFSRILLCATILGAIALFTVSNSVVGGSVVARIEGRLPGSDASVHTFSFYDCSLVITVRDMWQAGVYPLSVLILLLSGVWPYVKLLLMLYTFVAPLEICSRERRESIMMWLDMLGKYSLLDVYVLVVTMVAFFYHFDFGEWGKTDIYVAPKPGFFCFLTATIVSLIVGHIILFLHRRSITHQKNPTRAHEGRSAMCNHFFVQHKVCLTSLSKFLVLASFLFLAVLLSFGVLQECFQFKLGGAAALVLEDRAFSLISLGLAIPSIDEHKTGLMVIKVTYFMFALVMPFLCLLLLFVCFFVPLRPKTQQLAFFLAEMANAWAALEVFVFSMFAALLQLEQFAQFLVGDYCDAIDPILEKVLDDQIDGEDVCFSVKAQILGNSWSLVLGAVLYGFLSSFLLKFLHLVLEENIHGCPEEEESKRAASTMSSTDGTFHNDEENNVRLEGVEGKSSNFVLRAVLRSDWFVSNYPNGLDRTDTFRGTRFSREETSIGSIS</sequence>
<keyword evidence="2" id="KW-0812">Transmembrane</keyword>
<feature type="transmembrane region" description="Helical" evidence="2">
    <location>
        <begin position="1363"/>
        <end position="1383"/>
    </location>
</feature>
<feature type="transmembrane region" description="Helical" evidence="2">
    <location>
        <begin position="1136"/>
        <end position="1156"/>
    </location>
</feature>
<feature type="transmembrane region" description="Helical" evidence="2">
    <location>
        <begin position="1195"/>
        <end position="1213"/>
    </location>
</feature>
<reference evidence="3" key="1">
    <citation type="submission" date="2021-01" db="EMBL/GenBank/DDBJ databases">
        <authorList>
            <person name="Corre E."/>
            <person name="Pelletier E."/>
            <person name="Niang G."/>
            <person name="Scheremetjew M."/>
            <person name="Finn R."/>
            <person name="Kale V."/>
            <person name="Holt S."/>
            <person name="Cochrane G."/>
            <person name="Meng A."/>
            <person name="Brown T."/>
            <person name="Cohen L."/>
        </authorList>
    </citation>
    <scope>NUCLEOTIDE SEQUENCE</scope>
    <source>
        <strain evidence="3">308</strain>
    </source>
</reference>
<gene>
    <name evidence="3" type="ORF">CHYS00102_LOCUS17348</name>
</gene>
<evidence type="ECO:0000313" key="3">
    <source>
        <dbReference type="EMBL" id="CAD8890143.1"/>
    </source>
</evidence>
<feature type="transmembrane region" description="Helical" evidence="2">
    <location>
        <begin position="873"/>
        <end position="894"/>
    </location>
</feature>
<dbReference type="PANTHER" id="PTHR34730">
    <property type="entry name" value="UNNAMED PRODUCT"/>
    <property type="match status" value="1"/>
</dbReference>